<protein>
    <submittedName>
        <fullName evidence="2">Uncharacterized protein</fullName>
    </submittedName>
</protein>
<evidence type="ECO:0000256" key="1">
    <source>
        <dbReference type="SAM" id="Phobius"/>
    </source>
</evidence>
<dbReference type="EMBL" id="MN739090">
    <property type="protein sequence ID" value="QHS87953.1"/>
    <property type="molecule type" value="Genomic_DNA"/>
</dbReference>
<accession>A0A6C0B912</accession>
<reference evidence="2" key="1">
    <citation type="journal article" date="2020" name="Nature">
        <title>Giant virus diversity and host interactions through global metagenomics.</title>
        <authorList>
            <person name="Schulz F."/>
            <person name="Roux S."/>
            <person name="Paez-Espino D."/>
            <person name="Jungbluth S."/>
            <person name="Walsh D.A."/>
            <person name="Denef V.J."/>
            <person name="McMahon K.D."/>
            <person name="Konstantinidis K.T."/>
            <person name="Eloe-Fadrosh E.A."/>
            <person name="Kyrpides N.C."/>
            <person name="Woyke T."/>
        </authorList>
    </citation>
    <scope>NUCLEOTIDE SEQUENCE</scope>
    <source>
        <strain evidence="2">GVMAG-M-3300010158-13</strain>
    </source>
</reference>
<dbReference type="AlphaFoldDB" id="A0A6C0B912"/>
<evidence type="ECO:0000313" key="2">
    <source>
        <dbReference type="EMBL" id="QHS87953.1"/>
    </source>
</evidence>
<organism evidence="2">
    <name type="scientific">viral metagenome</name>
    <dbReference type="NCBI Taxonomy" id="1070528"/>
    <lineage>
        <taxon>unclassified sequences</taxon>
        <taxon>metagenomes</taxon>
        <taxon>organismal metagenomes</taxon>
    </lineage>
</organism>
<keyword evidence="1" id="KW-0472">Membrane</keyword>
<keyword evidence="1" id="KW-1133">Transmembrane helix</keyword>
<name>A0A6C0B912_9ZZZZ</name>
<sequence>MDENDTSERIKKIEKLLHKNLDEYNNMINETFIEGKNVDLGPIGSINIPDIDDIKRDIKDGIIGPLTKGINKDLIKPLNKTIKDSVKTFTDLINNMIAGIQKGVNGFFDILSIVVNFINETAARFIQMGKGMNDIFTGLFVTETKGLGEGLKLGFTNIGELLQWSGEFIFSYITCSVQYIQNLHRCLFFYCTDTFAQILYLPIRILLWFMKTFLFRDLYPLEQKAWDLLEQADQFIFYYVGVHISHYPKNIRDLCYNCKRMKVDALKDKVKQINYGFSRKMPQLLQAGIGQMQDGSKQFAGAFSSNFKIPAGAKPPIDPKSLKAPEIPTIKFSVGDVVPEINI</sequence>
<keyword evidence="1" id="KW-0812">Transmembrane</keyword>
<proteinExistence type="predicted"/>
<feature type="transmembrane region" description="Helical" evidence="1">
    <location>
        <begin position="187"/>
        <end position="209"/>
    </location>
</feature>